<reference evidence="3 4" key="1">
    <citation type="journal article" date="2017" name="J. Biotechnol.">
        <title>The complete genome sequence of Streptomyces autolyticus CGMCC 0516, the producer of geldanamycin, autolytimycin, reblastatin and elaiophylin.</title>
        <authorList>
            <person name="Yin M."/>
            <person name="Jiang M."/>
            <person name="Ren Z."/>
            <person name="Dong Y."/>
            <person name="Lu T."/>
        </authorList>
    </citation>
    <scope>NUCLEOTIDE SEQUENCE [LARGE SCALE GENOMIC DNA]</scope>
    <source>
        <strain evidence="3 4">CGMCC0516</strain>
    </source>
</reference>
<feature type="region of interest" description="Disordered" evidence="1">
    <location>
        <begin position="164"/>
        <end position="188"/>
    </location>
</feature>
<dbReference type="EMBL" id="CP019458">
    <property type="protein sequence ID" value="AQA14053.1"/>
    <property type="molecule type" value="Genomic_DNA"/>
</dbReference>
<sequence>MQMMTKRGVQWLSAAADSPEECRAAWTRDPRAPYTLPTGRFFDVVVIEHRIGLETFEQLDRRGLPMGPVLADWGAKQVGFFLPSKSRQRFDDKVKGETPHPPEYRYLGPESVVVVPGPMPLSGDRYAWLRAPMRRPEANPARLGALAAMFVAAASVVLRADRYGEEQNEREAPGADASCSGLGDAHAG</sequence>
<evidence type="ECO:0000313" key="3">
    <source>
        <dbReference type="EMBL" id="AQA14053.1"/>
    </source>
</evidence>
<accession>A0ABN4W9V8</accession>
<dbReference type="RefSeq" id="WP_079258992.1">
    <property type="nucleotide sequence ID" value="NZ_CP019458.1"/>
</dbReference>
<evidence type="ECO:0000259" key="2">
    <source>
        <dbReference type="Pfam" id="PF09250"/>
    </source>
</evidence>
<dbReference type="InterPro" id="IPR015330">
    <property type="entry name" value="DNA_primase/pol_bifunc_N"/>
</dbReference>
<feature type="domain" description="DNA primase/polymerase bifunctional N-terminal" evidence="2">
    <location>
        <begin position="9"/>
        <end position="139"/>
    </location>
</feature>
<protein>
    <recommendedName>
        <fullName evidence="2">DNA primase/polymerase bifunctional N-terminal domain-containing protein</fullName>
    </recommendedName>
</protein>
<proteinExistence type="predicted"/>
<organism evidence="3 4">
    <name type="scientific">Streptomyces autolyticus</name>
    <dbReference type="NCBI Taxonomy" id="75293"/>
    <lineage>
        <taxon>Bacteria</taxon>
        <taxon>Bacillati</taxon>
        <taxon>Actinomycetota</taxon>
        <taxon>Actinomycetes</taxon>
        <taxon>Kitasatosporales</taxon>
        <taxon>Streptomycetaceae</taxon>
        <taxon>Streptomyces</taxon>
    </lineage>
</organism>
<keyword evidence="4" id="KW-1185">Reference proteome</keyword>
<dbReference type="Proteomes" id="UP000187851">
    <property type="component" value="Chromosome"/>
</dbReference>
<feature type="compositionally biased region" description="Basic and acidic residues" evidence="1">
    <location>
        <begin position="164"/>
        <end position="173"/>
    </location>
</feature>
<evidence type="ECO:0000256" key="1">
    <source>
        <dbReference type="SAM" id="MobiDB-lite"/>
    </source>
</evidence>
<dbReference type="Pfam" id="PF09250">
    <property type="entry name" value="Prim-Pol"/>
    <property type="match status" value="1"/>
</dbReference>
<gene>
    <name evidence="3" type="ORF">BV401_30240</name>
</gene>
<name>A0ABN4W9V8_9ACTN</name>
<evidence type="ECO:0000313" key="4">
    <source>
        <dbReference type="Proteomes" id="UP000187851"/>
    </source>
</evidence>